<dbReference type="Pfam" id="PF01228">
    <property type="entry name" value="Gly_radical"/>
    <property type="match status" value="1"/>
</dbReference>
<comment type="caution">
    <text evidence="6">The sequence shown here is derived from an EMBL/GenBank/DDBJ whole genome shotgun (WGS) entry which is preliminary data.</text>
</comment>
<keyword evidence="6" id="KW-0808">Transferase</keyword>
<dbReference type="AlphaFoldDB" id="A0A4R3TMX4"/>
<keyword evidence="2" id="KW-0456">Lyase</keyword>
<sequence>MKEDWLIEPLQEQRFDRARIKRLRNKMEKRKASICSERAKLYTQVFQNNEGEPYILRKAQAFAYTLTHMSIYAEEDSLIFGNMASCNFAAPIYPEYSIQWVLDELDSFAQRDGDVFTISEQVKQDIKDIAPFWLSHTHEDEVNRHISDDIRLAEKQGVLHRGGISMSGDGHIVPDHAMVLRYGFRYFIQQAQTALQKDDISASSKAYYEAVILVLEAALQYCKRFAIYFKEKAKTCKDIAKQMEYRELSDMAATMLEQGARSFHEGCEIVYLIHIWQMIESNGHSFCYGRFDQYMLDLYEQDIKKGILTKENALEIITHMFLMNSSCNKVRPYGHTRFSQGYPLYSNLVVGGLMPNGKDGTNTLSYLCIEAMHLCSLAEPNFSARYHKDSPRSFVEACAKLIRTGCGMPSMFHDETAVAGLLSLGIPKEDALDYCPIGCVETGVPGKYGHRATGMTYVNWGKVLEIMLHNGYDPASGIRMLPYTASEEAFVDFQNYEELWQAWKTYLKFYSDISVQCDAICDASLAVYDADPFASCLIQDSLKLGKTLKEGGCRYDVISQSNIGPSVVGNSLYAIKKLVFEDKRFTMKELLAAMHDNWQTEASRKIHKLVKKAAKFGNDQDEVDKIVADVFYSYLALLSDYETLRKGKGPKVSCYTMSTSNITSYVPNGFVVGATPDGRYAGTPLNEGCSPTQGSDTQGPTAVINSVAKLPNHMVAAGQLLNMRFAPAALQGDENLKKFVDFLYVSARKGIYHNQFNVVDSQTLRDAQKHPQKHSDLIVRVAGYCAQFISLMPQAQEAIIARTENQITC</sequence>
<proteinExistence type="predicted"/>
<evidence type="ECO:0000313" key="6">
    <source>
        <dbReference type="EMBL" id="TCU63033.1"/>
    </source>
</evidence>
<dbReference type="Gene3D" id="3.20.70.20">
    <property type="match status" value="1"/>
</dbReference>
<dbReference type="Pfam" id="PF02901">
    <property type="entry name" value="PFL-like"/>
    <property type="match status" value="1"/>
</dbReference>
<keyword evidence="7" id="KW-1185">Reference proteome</keyword>
<dbReference type="PANTHER" id="PTHR43641">
    <property type="entry name" value="FORMATE ACETYLTRANSFERASE 3-RELATED"/>
    <property type="match status" value="1"/>
</dbReference>
<dbReference type="PROSITE" id="PS51554">
    <property type="entry name" value="PFL"/>
    <property type="match status" value="1"/>
</dbReference>
<reference evidence="6 7" key="1">
    <citation type="submission" date="2019-03" db="EMBL/GenBank/DDBJ databases">
        <title>Genomic Encyclopedia of Type Strains, Phase IV (KMG-IV): sequencing the most valuable type-strain genomes for metagenomic binning, comparative biology and taxonomic classification.</title>
        <authorList>
            <person name="Goeker M."/>
        </authorList>
    </citation>
    <scope>NUCLEOTIDE SEQUENCE [LARGE SCALE GENOMIC DNA]</scope>
    <source>
        <strain evidence="6 7">DSM 29481</strain>
    </source>
</reference>
<gene>
    <name evidence="6" type="ORF">EDD61_10233</name>
</gene>
<dbReference type="GO" id="GO:0016740">
    <property type="term" value="F:transferase activity"/>
    <property type="evidence" value="ECO:0007669"/>
    <property type="project" value="UniProtKB-KW"/>
</dbReference>
<dbReference type="InterPro" id="IPR019777">
    <property type="entry name" value="Form_AcTrfase_GR_CS"/>
</dbReference>
<evidence type="ECO:0000259" key="5">
    <source>
        <dbReference type="PROSITE" id="PS51554"/>
    </source>
</evidence>
<evidence type="ECO:0000256" key="2">
    <source>
        <dbReference type="ARBA" id="ARBA00023239"/>
    </source>
</evidence>
<dbReference type="NCBIfam" id="TIGR01774">
    <property type="entry name" value="PFL2-3"/>
    <property type="match status" value="1"/>
</dbReference>
<protein>
    <submittedName>
        <fullName evidence="6">Formate C-acetyltransferase</fullName>
    </submittedName>
</protein>
<dbReference type="PANTHER" id="PTHR43641:SF3">
    <property type="entry name" value="DEHYDRATASE PFLD-RELATED"/>
    <property type="match status" value="1"/>
</dbReference>
<dbReference type="RefSeq" id="WP_132223525.1">
    <property type="nucleotide sequence ID" value="NZ_JANKBG010000002.1"/>
</dbReference>
<evidence type="ECO:0000313" key="7">
    <source>
        <dbReference type="Proteomes" id="UP000295773"/>
    </source>
</evidence>
<dbReference type="GO" id="GO:0016829">
    <property type="term" value="F:lyase activity"/>
    <property type="evidence" value="ECO:0007669"/>
    <property type="project" value="UniProtKB-KW"/>
</dbReference>
<dbReference type="InterPro" id="IPR051215">
    <property type="entry name" value="GRE"/>
</dbReference>
<dbReference type="SUPFAM" id="SSF51998">
    <property type="entry name" value="PFL-like glycyl radical enzymes"/>
    <property type="match status" value="1"/>
</dbReference>
<keyword evidence="1 3" id="KW-0556">Organic radical</keyword>
<dbReference type="InterPro" id="IPR001150">
    <property type="entry name" value="Gly_radical"/>
</dbReference>
<dbReference type="InterPro" id="IPR010098">
    <property type="entry name" value="PFL2/GDeHydtase_fam"/>
</dbReference>
<evidence type="ECO:0000256" key="3">
    <source>
        <dbReference type="PROSITE-ProRule" id="PRU00493"/>
    </source>
</evidence>
<dbReference type="Proteomes" id="UP000295773">
    <property type="component" value="Unassembled WGS sequence"/>
</dbReference>
<dbReference type="GO" id="GO:0005829">
    <property type="term" value="C:cytosol"/>
    <property type="evidence" value="ECO:0007669"/>
    <property type="project" value="TreeGrafter"/>
</dbReference>
<accession>A0A4R3TMX4</accession>
<name>A0A4R3TMX4_9FIRM</name>
<dbReference type="PROSITE" id="PS51149">
    <property type="entry name" value="GLY_RADICAL_2"/>
    <property type="match status" value="1"/>
</dbReference>
<evidence type="ECO:0000259" key="4">
    <source>
        <dbReference type="PROSITE" id="PS51149"/>
    </source>
</evidence>
<dbReference type="InterPro" id="IPR004184">
    <property type="entry name" value="PFL_dom"/>
</dbReference>
<evidence type="ECO:0000256" key="1">
    <source>
        <dbReference type="ARBA" id="ARBA00022818"/>
    </source>
</evidence>
<dbReference type="EMBL" id="SMBP01000002">
    <property type="protein sequence ID" value="TCU63033.1"/>
    <property type="molecule type" value="Genomic_DNA"/>
</dbReference>
<organism evidence="6 7">
    <name type="scientific">Longicatena caecimuris</name>
    <dbReference type="NCBI Taxonomy" id="1796635"/>
    <lineage>
        <taxon>Bacteria</taxon>
        <taxon>Bacillati</taxon>
        <taxon>Bacillota</taxon>
        <taxon>Erysipelotrichia</taxon>
        <taxon>Erysipelotrichales</taxon>
        <taxon>Erysipelotrichaceae</taxon>
        <taxon>Longicatena</taxon>
    </lineage>
</organism>
<dbReference type="PROSITE" id="PS00850">
    <property type="entry name" value="GLY_RADICAL_1"/>
    <property type="match status" value="1"/>
</dbReference>
<feature type="domain" description="PFL" evidence="5">
    <location>
        <begin position="18"/>
        <end position="680"/>
    </location>
</feature>
<feature type="modified residue" description="Glycine radical" evidence="3">
    <location>
        <position position="783"/>
    </location>
</feature>
<feature type="domain" description="Glycine radical" evidence="4">
    <location>
        <begin position="687"/>
        <end position="808"/>
    </location>
</feature>